<accession>A0A3L6T1Q6</accession>
<reference evidence="2" key="1">
    <citation type="journal article" date="2019" name="Nat. Commun.">
        <title>The genome of broomcorn millet.</title>
        <authorList>
            <person name="Zou C."/>
            <person name="Miki D."/>
            <person name="Li D."/>
            <person name="Tang Q."/>
            <person name="Xiao L."/>
            <person name="Rajput S."/>
            <person name="Deng P."/>
            <person name="Jia W."/>
            <person name="Huang R."/>
            <person name="Zhang M."/>
            <person name="Sun Y."/>
            <person name="Hu J."/>
            <person name="Fu X."/>
            <person name="Schnable P.S."/>
            <person name="Li F."/>
            <person name="Zhang H."/>
            <person name="Feng B."/>
            <person name="Zhu X."/>
            <person name="Liu R."/>
            <person name="Schnable J.C."/>
            <person name="Zhu J.-K."/>
            <person name="Zhang H."/>
        </authorList>
    </citation>
    <scope>NUCLEOTIDE SEQUENCE [LARGE SCALE GENOMIC DNA]</scope>
</reference>
<keyword evidence="2" id="KW-1185">Reference proteome</keyword>
<dbReference type="EMBL" id="PQIB02000003">
    <property type="protein sequence ID" value="RLN29871.1"/>
    <property type="molecule type" value="Genomic_DNA"/>
</dbReference>
<dbReference type="OrthoDB" id="685425at2759"/>
<gene>
    <name evidence="1" type="ORF">C2845_PM05G17600</name>
</gene>
<protein>
    <submittedName>
        <fullName evidence="1">Uncharacterized protein</fullName>
    </submittedName>
</protein>
<dbReference type="Proteomes" id="UP000275267">
    <property type="component" value="Unassembled WGS sequence"/>
</dbReference>
<dbReference type="AlphaFoldDB" id="A0A3L6T1Q6"/>
<sequence>MAGEVLAAAAAAAAAPPASELAWSPSTMTDSDIEALVAQGLLSEKAISGWRSYFGEAFSSEDRTEKQGYVGCGRRRHLLASPGGKYPEAVFKDNFKKWAEEWFVVANPAPGLPPRTGLPPVLNARWEGEAHRGGDDGGGGAAG</sequence>
<name>A0A3L6T1Q6_PANMI</name>
<evidence type="ECO:0000313" key="2">
    <source>
        <dbReference type="Proteomes" id="UP000275267"/>
    </source>
</evidence>
<evidence type="ECO:0000313" key="1">
    <source>
        <dbReference type="EMBL" id="RLN29871.1"/>
    </source>
</evidence>
<organism evidence="1 2">
    <name type="scientific">Panicum miliaceum</name>
    <name type="common">Proso millet</name>
    <name type="synonym">Broomcorn millet</name>
    <dbReference type="NCBI Taxonomy" id="4540"/>
    <lineage>
        <taxon>Eukaryota</taxon>
        <taxon>Viridiplantae</taxon>
        <taxon>Streptophyta</taxon>
        <taxon>Embryophyta</taxon>
        <taxon>Tracheophyta</taxon>
        <taxon>Spermatophyta</taxon>
        <taxon>Magnoliopsida</taxon>
        <taxon>Liliopsida</taxon>
        <taxon>Poales</taxon>
        <taxon>Poaceae</taxon>
        <taxon>PACMAD clade</taxon>
        <taxon>Panicoideae</taxon>
        <taxon>Panicodae</taxon>
        <taxon>Paniceae</taxon>
        <taxon>Panicinae</taxon>
        <taxon>Panicum</taxon>
        <taxon>Panicum sect. Panicum</taxon>
    </lineage>
</organism>
<comment type="caution">
    <text evidence="1">The sequence shown here is derived from an EMBL/GenBank/DDBJ whole genome shotgun (WGS) entry which is preliminary data.</text>
</comment>
<proteinExistence type="predicted"/>